<evidence type="ECO:0000313" key="2">
    <source>
        <dbReference type="Proteomes" id="UP000554482"/>
    </source>
</evidence>
<dbReference type="OrthoDB" id="1921870at2759"/>
<name>A0A7J6WTG3_THATH</name>
<accession>A0A7J6WTG3</accession>
<keyword evidence="2" id="KW-1185">Reference proteome</keyword>
<dbReference type="EMBL" id="JABWDY010010455">
    <property type="protein sequence ID" value="KAF5200659.1"/>
    <property type="molecule type" value="Genomic_DNA"/>
</dbReference>
<reference evidence="1 2" key="1">
    <citation type="submission" date="2020-06" db="EMBL/GenBank/DDBJ databases">
        <title>Transcriptomic and genomic resources for Thalictrum thalictroides and T. hernandezii: Facilitating candidate gene discovery in an emerging model plant lineage.</title>
        <authorList>
            <person name="Arias T."/>
            <person name="Riano-Pachon D.M."/>
            <person name="Di Stilio V.S."/>
        </authorList>
    </citation>
    <scope>NUCLEOTIDE SEQUENCE [LARGE SCALE GENOMIC DNA]</scope>
    <source>
        <strain evidence="2">cv. WT478/WT964</strain>
        <tissue evidence="1">Leaves</tissue>
    </source>
</reference>
<organism evidence="1 2">
    <name type="scientific">Thalictrum thalictroides</name>
    <name type="common">Rue-anemone</name>
    <name type="synonym">Anemone thalictroides</name>
    <dbReference type="NCBI Taxonomy" id="46969"/>
    <lineage>
        <taxon>Eukaryota</taxon>
        <taxon>Viridiplantae</taxon>
        <taxon>Streptophyta</taxon>
        <taxon>Embryophyta</taxon>
        <taxon>Tracheophyta</taxon>
        <taxon>Spermatophyta</taxon>
        <taxon>Magnoliopsida</taxon>
        <taxon>Ranunculales</taxon>
        <taxon>Ranunculaceae</taxon>
        <taxon>Thalictroideae</taxon>
        <taxon>Thalictrum</taxon>
    </lineage>
</organism>
<dbReference type="Proteomes" id="UP000554482">
    <property type="component" value="Unassembled WGS sequence"/>
</dbReference>
<proteinExistence type="predicted"/>
<protein>
    <submittedName>
        <fullName evidence="1">Uncharacterized protein</fullName>
    </submittedName>
</protein>
<gene>
    <name evidence="1" type="ORF">FRX31_009754</name>
</gene>
<dbReference type="AlphaFoldDB" id="A0A7J6WTG3"/>
<evidence type="ECO:0000313" key="1">
    <source>
        <dbReference type="EMBL" id="KAF5200659.1"/>
    </source>
</evidence>
<sequence length="99" mass="11090">MMTLAEEWSTTIVNEIGIICRKHVPLSFRDWRIVPRGTKDAMHGFLLKNPTTQAELGVIEMYRVTHLSDKREAMIKIQSGPTALIDGVVPTEEAIKSIG</sequence>
<comment type="caution">
    <text evidence="1">The sequence shown here is derived from an EMBL/GenBank/DDBJ whole genome shotgun (WGS) entry which is preliminary data.</text>
</comment>